<keyword evidence="5 6" id="KW-0472">Membrane</keyword>
<dbReference type="OrthoDB" id="67135at2"/>
<keyword evidence="3 6" id="KW-0812">Transmembrane</keyword>
<evidence type="ECO:0000313" key="9">
    <source>
        <dbReference type="Proteomes" id="UP000215459"/>
    </source>
</evidence>
<feature type="transmembrane region" description="Helical" evidence="6">
    <location>
        <begin position="57"/>
        <end position="78"/>
    </location>
</feature>
<evidence type="ECO:0000256" key="3">
    <source>
        <dbReference type="ARBA" id="ARBA00022692"/>
    </source>
</evidence>
<feature type="transmembrane region" description="Helical" evidence="6">
    <location>
        <begin position="28"/>
        <end position="45"/>
    </location>
</feature>
<dbReference type="InterPro" id="IPR000620">
    <property type="entry name" value="EamA_dom"/>
</dbReference>
<comment type="similarity">
    <text evidence="2">Belongs to the EamA transporter family.</text>
</comment>
<dbReference type="Gene3D" id="1.10.3730.20">
    <property type="match status" value="1"/>
</dbReference>
<dbReference type="SUPFAM" id="SSF103481">
    <property type="entry name" value="Multidrug resistance efflux transporter EmrE"/>
    <property type="match status" value="2"/>
</dbReference>
<keyword evidence="9" id="KW-1185">Reference proteome</keyword>
<organism evidence="8 9">
    <name type="scientific">Paludifilum halophilum</name>
    <dbReference type="NCBI Taxonomy" id="1642702"/>
    <lineage>
        <taxon>Bacteria</taxon>
        <taxon>Bacillati</taxon>
        <taxon>Bacillota</taxon>
        <taxon>Bacilli</taxon>
        <taxon>Bacillales</taxon>
        <taxon>Thermoactinomycetaceae</taxon>
        <taxon>Paludifilum</taxon>
    </lineage>
</organism>
<dbReference type="Proteomes" id="UP000215459">
    <property type="component" value="Unassembled WGS sequence"/>
</dbReference>
<evidence type="ECO:0000313" key="8">
    <source>
        <dbReference type="EMBL" id="OYD09799.1"/>
    </source>
</evidence>
<dbReference type="EMBL" id="NOWF01000001">
    <property type="protein sequence ID" value="OYD09799.1"/>
    <property type="molecule type" value="Genomic_DNA"/>
</dbReference>
<dbReference type="AlphaFoldDB" id="A0A235BCL7"/>
<dbReference type="GO" id="GO:0016020">
    <property type="term" value="C:membrane"/>
    <property type="evidence" value="ECO:0007669"/>
    <property type="project" value="UniProtKB-SubCell"/>
</dbReference>
<feature type="transmembrane region" description="Helical" evidence="6">
    <location>
        <begin position="145"/>
        <end position="165"/>
    </location>
</feature>
<evidence type="ECO:0000256" key="2">
    <source>
        <dbReference type="ARBA" id="ARBA00007362"/>
    </source>
</evidence>
<evidence type="ECO:0000256" key="6">
    <source>
        <dbReference type="SAM" id="Phobius"/>
    </source>
</evidence>
<sequence length="307" mass="33221">MIAMAVFWGSAFAMSKVAVEAVPPTVAAFLRFGVGAVIMLGMVHIRERKPRAVLNGSWRSVALLGLLGVAGYNWLLFLGLSFSKASDGSMIIPTMSPVITVVLAACFLKEHLKRNQVIGLLLALAGSGIFFSAIGWGGIVEWNRIFGDGLFFLAAVCWASYTLLGKRVLGQADPLPVTAYSMSFGSLALAVLAIPDLGQVDWGELGLSFWLNQLYLSLFPTVLANWFYYRGVKEIGAARASAFMYLVPVSGLFWAGIMLGDVLQPVQLTGAGVMMAGVWMINRRLSDRSVSREARSVSERTQDRPTS</sequence>
<evidence type="ECO:0000256" key="4">
    <source>
        <dbReference type="ARBA" id="ARBA00022989"/>
    </source>
</evidence>
<dbReference type="PANTHER" id="PTHR32322">
    <property type="entry name" value="INNER MEMBRANE TRANSPORTER"/>
    <property type="match status" value="1"/>
</dbReference>
<keyword evidence="4 6" id="KW-1133">Transmembrane helix</keyword>
<comment type="caution">
    <text evidence="8">The sequence shown here is derived from an EMBL/GenBank/DDBJ whole genome shotgun (WGS) entry which is preliminary data.</text>
</comment>
<feature type="domain" description="EamA" evidence="7">
    <location>
        <begin position="1"/>
        <end position="129"/>
    </location>
</feature>
<dbReference type="InterPro" id="IPR037185">
    <property type="entry name" value="EmrE-like"/>
</dbReference>
<feature type="domain" description="EamA" evidence="7">
    <location>
        <begin position="146"/>
        <end position="282"/>
    </location>
</feature>
<feature type="transmembrane region" description="Helical" evidence="6">
    <location>
        <begin position="240"/>
        <end position="259"/>
    </location>
</feature>
<feature type="transmembrane region" description="Helical" evidence="6">
    <location>
        <begin position="207"/>
        <end position="228"/>
    </location>
</feature>
<proteinExistence type="inferred from homology"/>
<comment type="subcellular location">
    <subcellularLocation>
        <location evidence="1">Endomembrane system</location>
        <topology evidence="1">Multi-pass membrane protein</topology>
    </subcellularLocation>
</comment>
<feature type="transmembrane region" description="Helical" evidence="6">
    <location>
        <begin position="265"/>
        <end position="282"/>
    </location>
</feature>
<gene>
    <name evidence="8" type="ORF">CHM34_02060</name>
</gene>
<feature type="transmembrane region" description="Helical" evidence="6">
    <location>
        <begin position="177"/>
        <end position="195"/>
    </location>
</feature>
<feature type="transmembrane region" description="Helical" evidence="6">
    <location>
        <begin position="90"/>
        <end position="108"/>
    </location>
</feature>
<name>A0A235BCL7_9BACL</name>
<dbReference type="Pfam" id="PF00892">
    <property type="entry name" value="EamA"/>
    <property type="match status" value="2"/>
</dbReference>
<reference evidence="8 9" key="1">
    <citation type="submission" date="2017-07" db="EMBL/GenBank/DDBJ databases">
        <title>The genome sequence of Paludifilum halophilum highlights mechanisms for microbial adaptation to high salt environemnts.</title>
        <authorList>
            <person name="Belbahri L."/>
        </authorList>
    </citation>
    <scope>NUCLEOTIDE SEQUENCE [LARGE SCALE GENOMIC DNA]</scope>
    <source>
        <strain evidence="8 9">DSM 102817</strain>
    </source>
</reference>
<protein>
    <recommendedName>
        <fullName evidence="7">EamA domain-containing protein</fullName>
    </recommendedName>
</protein>
<evidence type="ECO:0000259" key="7">
    <source>
        <dbReference type="Pfam" id="PF00892"/>
    </source>
</evidence>
<dbReference type="InterPro" id="IPR050638">
    <property type="entry name" value="AA-Vitamin_Transporters"/>
</dbReference>
<evidence type="ECO:0000256" key="1">
    <source>
        <dbReference type="ARBA" id="ARBA00004127"/>
    </source>
</evidence>
<evidence type="ECO:0000256" key="5">
    <source>
        <dbReference type="ARBA" id="ARBA00023136"/>
    </source>
</evidence>
<accession>A0A235BCL7</accession>
<dbReference type="PANTHER" id="PTHR32322:SF2">
    <property type="entry name" value="EAMA DOMAIN-CONTAINING PROTEIN"/>
    <property type="match status" value="1"/>
</dbReference>
<feature type="transmembrane region" description="Helical" evidence="6">
    <location>
        <begin position="120"/>
        <end position="139"/>
    </location>
</feature>